<reference evidence="1" key="1">
    <citation type="submission" date="2020-09" db="EMBL/GenBank/DDBJ databases">
        <authorList>
            <person name="Kim M.K."/>
        </authorList>
    </citation>
    <scope>NUCLEOTIDE SEQUENCE</scope>
    <source>
        <strain evidence="1">BT702</strain>
    </source>
</reference>
<protein>
    <submittedName>
        <fullName evidence="1">Uncharacterized protein</fullName>
    </submittedName>
</protein>
<organism evidence="1 2">
    <name type="scientific">Spirosoma profusum</name>
    <dbReference type="NCBI Taxonomy" id="2771354"/>
    <lineage>
        <taxon>Bacteria</taxon>
        <taxon>Pseudomonadati</taxon>
        <taxon>Bacteroidota</taxon>
        <taxon>Cytophagia</taxon>
        <taxon>Cytophagales</taxon>
        <taxon>Cytophagaceae</taxon>
        <taxon>Spirosoma</taxon>
    </lineage>
</organism>
<evidence type="ECO:0000313" key="2">
    <source>
        <dbReference type="Proteomes" id="UP000598820"/>
    </source>
</evidence>
<comment type="caution">
    <text evidence="1">The sequence shown here is derived from an EMBL/GenBank/DDBJ whole genome shotgun (WGS) entry which is preliminary data.</text>
</comment>
<proteinExistence type="predicted"/>
<sequence length="98" mass="10781">MRTEAAYISDSSLIADGCEDHVRLEKTDSTGNGIPYKPTDATLPIYQKALATIPPKPNSNERNVTVRFIETGKQVKLLCGWGHTPSVAEIEILEIKAR</sequence>
<dbReference type="Proteomes" id="UP000598820">
    <property type="component" value="Unassembled WGS sequence"/>
</dbReference>
<dbReference type="AlphaFoldDB" id="A0A926XXL3"/>
<gene>
    <name evidence="1" type="ORF">IC229_19130</name>
</gene>
<dbReference type="RefSeq" id="WP_190888617.1">
    <property type="nucleotide sequence ID" value="NZ_JACWZY010000017.1"/>
</dbReference>
<evidence type="ECO:0000313" key="1">
    <source>
        <dbReference type="EMBL" id="MBD2702769.1"/>
    </source>
</evidence>
<keyword evidence="2" id="KW-1185">Reference proteome</keyword>
<dbReference type="EMBL" id="JACWZY010000017">
    <property type="protein sequence ID" value="MBD2702769.1"/>
    <property type="molecule type" value="Genomic_DNA"/>
</dbReference>
<name>A0A926XXL3_9BACT</name>
<accession>A0A926XXL3</accession>